<evidence type="ECO:0000259" key="1">
    <source>
        <dbReference type="Pfam" id="PF05713"/>
    </source>
</evidence>
<evidence type="ECO:0000313" key="3">
    <source>
        <dbReference type="Proteomes" id="UP000078431"/>
    </source>
</evidence>
<dbReference type="AlphaFoldDB" id="A0AA91IMH4"/>
<dbReference type="Pfam" id="PF05713">
    <property type="entry name" value="MobC"/>
    <property type="match status" value="1"/>
</dbReference>
<gene>
    <name evidence="2" type="ORF">M993_04558</name>
</gene>
<dbReference type="InterPro" id="IPR008687">
    <property type="entry name" value="MobC"/>
</dbReference>
<organism evidence="2 3">
    <name type="scientific">Obesumbacterium proteus ATCC 12841</name>
    <dbReference type="NCBI Taxonomy" id="1354268"/>
    <lineage>
        <taxon>Bacteria</taxon>
        <taxon>Pseudomonadati</taxon>
        <taxon>Pseudomonadota</taxon>
        <taxon>Gammaproteobacteria</taxon>
        <taxon>Enterobacterales</taxon>
        <taxon>Hafniaceae</taxon>
        <taxon>Obesumbacterium</taxon>
    </lineage>
</organism>
<comment type="caution">
    <text evidence="2">The sequence shown here is derived from an EMBL/GenBank/DDBJ whole genome shotgun (WGS) entry which is preliminary data.</text>
</comment>
<dbReference type="Proteomes" id="UP000078431">
    <property type="component" value="Unassembled WGS sequence"/>
</dbReference>
<dbReference type="EMBL" id="LXEX01000066">
    <property type="protein sequence ID" value="OAT56753.1"/>
    <property type="molecule type" value="Genomic_DNA"/>
</dbReference>
<dbReference type="RefSeq" id="WP_064645483.1">
    <property type="nucleotide sequence ID" value="NZ_LXEX01000066.1"/>
</dbReference>
<protein>
    <recommendedName>
        <fullName evidence="1">Bacterial mobilisation domain-containing protein</fullName>
    </recommendedName>
</protein>
<sequence>MRDYKEKYQRKNFVSLCLSDQEMAEVDELTKRLDLTRAAAIRELLLTSTTKLKNRIHKNDDKEQLFLLSNVANNINQIAKKINTNIDYFLSGNGEQFAYLFDQIVDDIEKIKRGSAANDTQTDRR</sequence>
<feature type="domain" description="Bacterial mobilisation" evidence="1">
    <location>
        <begin position="68"/>
        <end position="87"/>
    </location>
</feature>
<accession>A0AA91IMH4</accession>
<proteinExistence type="predicted"/>
<keyword evidence="3" id="KW-1185">Reference proteome</keyword>
<name>A0AA91IMH4_9GAMM</name>
<reference evidence="2 3" key="1">
    <citation type="submission" date="2016-04" db="EMBL/GenBank/DDBJ databases">
        <title>ATOL: Assembling a taxonomically balanced genome-scale reconstruction of the evolutionary history of the Enterobacteriaceae.</title>
        <authorList>
            <person name="Plunkett G.III."/>
            <person name="Neeno-Eckwall E.C."/>
            <person name="Glasner J.D."/>
            <person name="Perna N.T."/>
        </authorList>
    </citation>
    <scope>NUCLEOTIDE SEQUENCE [LARGE SCALE GENOMIC DNA]</scope>
    <source>
        <strain evidence="2 3">ATCC 12841</strain>
    </source>
</reference>
<dbReference type="GO" id="GO:0006355">
    <property type="term" value="P:regulation of DNA-templated transcription"/>
    <property type="evidence" value="ECO:0007669"/>
    <property type="project" value="InterPro"/>
</dbReference>
<evidence type="ECO:0000313" key="2">
    <source>
        <dbReference type="EMBL" id="OAT56753.1"/>
    </source>
</evidence>